<dbReference type="InterPro" id="IPR038770">
    <property type="entry name" value="Na+/solute_symporter_sf"/>
</dbReference>
<dbReference type="AlphaFoldDB" id="A0A2U2HFB4"/>
<feature type="transmembrane region" description="Helical" evidence="8">
    <location>
        <begin position="297"/>
        <end position="321"/>
    </location>
</feature>
<keyword evidence="5 8" id="KW-0812">Transmembrane</keyword>
<dbReference type="Pfam" id="PF03547">
    <property type="entry name" value="Mem_trans"/>
    <property type="match status" value="1"/>
</dbReference>
<dbReference type="Gene3D" id="1.20.1530.20">
    <property type="match status" value="1"/>
</dbReference>
<dbReference type="PANTHER" id="PTHR36838:SF3">
    <property type="entry name" value="TRANSPORTER AUXIN EFFLUX CARRIER EC FAMILY"/>
    <property type="match status" value="1"/>
</dbReference>
<sequence length="323" mass="33823">MQHPAPTDTMRLSQKNERGFSLLLALLLPLFLIAGLGWALARSSWLARGWPNGVSELTVKLLVPALLLNGAYTNGISASISWQLLCAFYLPLVAVFLLYAHGWRRGAGAAPRALAATYSNNAFVGIPVLVQTVGNDSLRYAFPIIAFHSLVGFSLYYLCARGDAGAHRGRGGKLGASLLAALKNPIVASLFIGFALNLGGVDLPAPVRQLLAMLAGAALPCALLALGASLATLAPQRGGETVLVAATKLLLLPLLVWLLARHGFGLAPEAVKVLVLLSACPVGINAALVVKADGKDAGMVGSAILLSSILCMATIPLWLWFLH</sequence>
<evidence type="ECO:0000256" key="2">
    <source>
        <dbReference type="ARBA" id="ARBA00010145"/>
    </source>
</evidence>
<feature type="transmembrane region" description="Helical" evidence="8">
    <location>
        <begin position="20"/>
        <end position="41"/>
    </location>
</feature>
<evidence type="ECO:0000256" key="7">
    <source>
        <dbReference type="ARBA" id="ARBA00023136"/>
    </source>
</evidence>
<protein>
    <submittedName>
        <fullName evidence="9">AEC family transporter</fullName>
    </submittedName>
</protein>
<evidence type="ECO:0000256" key="8">
    <source>
        <dbReference type="SAM" id="Phobius"/>
    </source>
</evidence>
<organism evidence="9 10">
    <name type="scientific">Massilia glaciei</name>
    <dbReference type="NCBI Taxonomy" id="1524097"/>
    <lineage>
        <taxon>Bacteria</taxon>
        <taxon>Pseudomonadati</taxon>
        <taxon>Pseudomonadota</taxon>
        <taxon>Betaproteobacteria</taxon>
        <taxon>Burkholderiales</taxon>
        <taxon>Oxalobacteraceae</taxon>
        <taxon>Telluria group</taxon>
        <taxon>Massilia</taxon>
    </lineage>
</organism>
<keyword evidence="10" id="KW-1185">Reference proteome</keyword>
<gene>
    <name evidence="9" type="ORF">C7C56_021965</name>
</gene>
<feature type="transmembrane region" description="Helical" evidence="8">
    <location>
        <begin position="241"/>
        <end position="259"/>
    </location>
</feature>
<feature type="transmembrane region" description="Helical" evidence="8">
    <location>
        <begin position="80"/>
        <end position="101"/>
    </location>
</feature>
<keyword evidence="4" id="KW-1003">Cell membrane</keyword>
<feature type="transmembrane region" description="Helical" evidence="8">
    <location>
        <begin position="113"/>
        <end position="134"/>
    </location>
</feature>
<comment type="similarity">
    <text evidence="2">Belongs to the auxin efflux carrier (TC 2.A.69) family.</text>
</comment>
<evidence type="ECO:0000313" key="10">
    <source>
        <dbReference type="Proteomes" id="UP000241421"/>
    </source>
</evidence>
<evidence type="ECO:0000256" key="1">
    <source>
        <dbReference type="ARBA" id="ARBA00004651"/>
    </source>
</evidence>
<feature type="transmembrane region" description="Helical" evidence="8">
    <location>
        <begin position="140"/>
        <end position="158"/>
    </location>
</feature>
<evidence type="ECO:0000256" key="5">
    <source>
        <dbReference type="ARBA" id="ARBA00022692"/>
    </source>
</evidence>
<evidence type="ECO:0000256" key="4">
    <source>
        <dbReference type="ARBA" id="ARBA00022475"/>
    </source>
</evidence>
<dbReference type="PANTHER" id="PTHR36838">
    <property type="entry name" value="AUXIN EFFLUX CARRIER FAMILY PROTEIN"/>
    <property type="match status" value="1"/>
</dbReference>
<dbReference type="EMBL" id="PXWF02000289">
    <property type="protein sequence ID" value="PWF42888.1"/>
    <property type="molecule type" value="Genomic_DNA"/>
</dbReference>
<name>A0A2U2HFB4_9BURK</name>
<feature type="transmembrane region" description="Helical" evidence="8">
    <location>
        <begin position="178"/>
        <end position="198"/>
    </location>
</feature>
<feature type="transmembrane region" description="Helical" evidence="8">
    <location>
        <begin position="271"/>
        <end position="290"/>
    </location>
</feature>
<dbReference type="GO" id="GO:0005886">
    <property type="term" value="C:plasma membrane"/>
    <property type="evidence" value="ECO:0007669"/>
    <property type="project" value="UniProtKB-SubCell"/>
</dbReference>
<dbReference type="InterPro" id="IPR004776">
    <property type="entry name" value="Mem_transp_PIN-like"/>
</dbReference>
<keyword evidence="6 8" id="KW-1133">Transmembrane helix</keyword>
<evidence type="ECO:0000256" key="6">
    <source>
        <dbReference type="ARBA" id="ARBA00022989"/>
    </source>
</evidence>
<feature type="transmembrane region" description="Helical" evidence="8">
    <location>
        <begin position="210"/>
        <end position="234"/>
    </location>
</feature>
<evidence type="ECO:0000256" key="3">
    <source>
        <dbReference type="ARBA" id="ARBA00022448"/>
    </source>
</evidence>
<reference evidence="9 10" key="1">
    <citation type="submission" date="2018-04" db="EMBL/GenBank/DDBJ databases">
        <title>Massilia violaceinigra sp. nov., a novel purple-pigmented bacterium isolated from Tianshan glacier, Xinjiang, China.</title>
        <authorList>
            <person name="Wang H."/>
        </authorList>
    </citation>
    <scope>NUCLEOTIDE SEQUENCE [LARGE SCALE GENOMIC DNA]</scope>
    <source>
        <strain evidence="9 10">B448-2</strain>
    </source>
</reference>
<keyword evidence="7 8" id="KW-0472">Membrane</keyword>
<comment type="caution">
    <text evidence="9">The sequence shown here is derived from an EMBL/GenBank/DDBJ whole genome shotgun (WGS) entry which is preliminary data.</text>
</comment>
<dbReference type="Proteomes" id="UP000241421">
    <property type="component" value="Unassembled WGS sequence"/>
</dbReference>
<dbReference type="OrthoDB" id="9810457at2"/>
<evidence type="ECO:0000313" key="9">
    <source>
        <dbReference type="EMBL" id="PWF42888.1"/>
    </source>
</evidence>
<keyword evidence="3" id="KW-0813">Transport</keyword>
<comment type="subcellular location">
    <subcellularLocation>
        <location evidence="1">Cell membrane</location>
        <topology evidence="1">Multi-pass membrane protein</topology>
    </subcellularLocation>
</comment>
<proteinExistence type="inferred from homology"/>
<accession>A0A2U2HFB4</accession>
<dbReference type="GO" id="GO:0055085">
    <property type="term" value="P:transmembrane transport"/>
    <property type="evidence" value="ECO:0007669"/>
    <property type="project" value="InterPro"/>
</dbReference>